<feature type="transmembrane region" description="Helical" evidence="1">
    <location>
        <begin position="217"/>
        <end position="241"/>
    </location>
</feature>
<reference evidence="2 3" key="1">
    <citation type="submission" date="2021-03" db="EMBL/GenBank/DDBJ databases">
        <title>Complete Genome Sequences of Two Lysobacter Strains Isolated from Sea Water (Lysobacter caseinilyticus) and Soil (Lysobacter helvus) in South Korea.</title>
        <authorList>
            <person name="Watanabe Y."/>
            <person name="Arakawa K."/>
        </authorList>
    </citation>
    <scope>NUCLEOTIDE SEQUENCE [LARGE SCALE GENOMIC DNA]</scope>
    <source>
        <strain evidence="2 3">KVB24</strain>
    </source>
</reference>
<keyword evidence="1" id="KW-1133">Transmembrane helix</keyword>
<sequence>MTDPSRLDRYHGVMDPAYTDIAAEHQAPPPARVMLGKATIYAIFVAWSLFAVFVYSRYSQLGDARSYLTGAYDDASSARTYFVTQLATTVIGLVHVDVLAHLVFSLFAASGVAYLVGQARLHGQYRWPLLAILLIPSFGVWASVVGRESLYIGLLGFFMGALVGYVRSGGFLRWWLAVFCVAGMVFIRAPFGAAMAGCFLMTWILVRGPRTGLSTGVQALVMFLLAALVLVVAWPQLDAYIAGEVLPKARSYFTIGSATTRMWVNIADTNELFSSLWWTLPLSLVGPTPGEVLSRPVMFPFMVSGLVVFFVLLYAIQQAFRAPAGLPRKVLVLAWLPAMLVTLVAYVPFGIYNPGSGIRYASCFLLFLVFPWMVRSGVAAPAETPRMRHRGVIYDYRLAELR</sequence>
<feature type="transmembrane region" description="Helical" evidence="1">
    <location>
        <begin position="300"/>
        <end position="320"/>
    </location>
</feature>
<keyword evidence="1" id="KW-0472">Membrane</keyword>
<evidence type="ECO:0000313" key="3">
    <source>
        <dbReference type="Proteomes" id="UP000681317"/>
    </source>
</evidence>
<dbReference type="RefSeq" id="WP_213434252.1">
    <property type="nucleotide sequence ID" value="NZ_AP024545.1"/>
</dbReference>
<proteinExistence type="predicted"/>
<name>A0ABN6FV59_9GAMM</name>
<dbReference type="Proteomes" id="UP000681317">
    <property type="component" value="Chromosome"/>
</dbReference>
<feature type="transmembrane region" description="Helical" evidence="1">
    <location>
        <begin position="332"/>
        <end position="352"/>
    </location>
</feature>
<feature type="transmembrane region" description="Helical" evidence="1">
    <location>
        <begin position="38"/>
        <end position="58"/>
    </location>
</feature>
<feature type="transmembrane region" description="Helical" evidence="1">
    <location>
        <begin position="174"/>
        <end position="205"/>
    </location>
</feature>
<accession>A0ABN6FV59</accession>
<feature type="transmembrane region" description="Helical" evidence="1">
    <location>
        <begin position="358"/>
        <end position="380"/>
    </location>
</feature>
<protein>
    <recommendedName>
        <fullName evidence="4">DUF2029 domain-containing protein</fullName>
    </recommendedName>
</protein>
<evidence type="ECO:0000256" key="1">
    <source>
        <dbReference type="SAM" id="Phobius"/>
    </source>
</evidence>
<keyword evidence="3" id="KW-1185">Reference proteome</keyword>
<evidence type="ECO:0000313" key="2">
    <source>
        <dbReference type="EMBL" id="BCT93324.1"/>
    </source>
</evidence>
<keyword evidence="1" id="KW-0812">Transmembrane</keyword>
<organism evidence="2 3">
    <name type="scientific">Noviluteimonas caseinilytica</name>
    <dbReference type="NCBI Taxonomy" id="2675101"/>
    <lineage>
        <taxon>Bacteria</taxon>
        <taxon>Pseudomonadati</taxon>
        <taxon>Pseudomonadota</taxon>
        <taxon>Gammaproteobacteria</taxon>
        <taxon>Lysobacterales</taxon>
        <taxon>Lysobacteraceae</taxon>
        <taxon>Noviluteimonas</taxon>
    </lineage>
</organism>
<feature type="transmembrane region" description="Helical" evidence="1">
    <location>
        <begin position="127"/>
        <end position="144"/>
    </location>
</feature>
<feature type="transmembrane region" description="Helical" evidence="1">
    <location>
        <begin position="150"/>
        <end position="167"/>
    </location>
</feature>
<evidence type="ECO:0008006" key="4">
    <source>
        <dbReference type="Google" id="ProtNLM"/>
    </source>
</evidence>
<gene>
    <name evidence="2" type="ORF">LYSCAS_23480</name>
</gene>
<dbReference type="EMBL" id="AP024545">
    <property type="protein sequence ID" value="BCT93324.1"/>
    <property type="molecule type" value="Genomic_DNA"/>
</dbReference>